<gene>
    <name evidence="1" type="ORF">PMEA_00012375</name>
</gene>
<sequence>MTISAGLNLTGRTHVLSSTKGNETCIRTTVMPPNSTNTTTPAPAVICYNETTPVVPHVFCNTTVDDNLCKPYLNLSQKGQRPTPKQFDKFLPFISRTTQRQNAPKGKEFKLALK</sequence>
<proteinExistence type="predicted"/>
<keyword evidence="2" id="KW-1185">Reference proteome</keyword>
<organism evidence="1 2">
    <name type="scientific">Pocillopora meandrina</name>
    <dbReference type="NCBI Taxonomy" id="46732"/>
    <lineage>
        <taxon>Eukaryota</taxon>
        <taxon>Metazoa</taxon>
        <taxon>Cnidaria</taxon>
        <taxon>Anthozoa</taxon>
        <taxon>Hexacorallia</taxon>
        <taxon>Scleractinia</taxon>
        <taxon>Astrocoeniina</taxon>
        <taxon>Pocilloporidae</taxon>
        <taxon>Pocillopora</taxon>
    </lineage>
</organism>
<name>A0AAU9Y5V5_9CNID</name>
<protein>
    <submittedName>
        <fullName evidence="1">Uncharacterized protein</fullName>
    </submittedName>
</protein>
<dbReference type="Proteomes" id="UP001159428">
    <property type="component" value="Unassembled WGS sequence"/>
</dbReference>
<evidence type="ECO:0000313" key="2">
    <source>
        <dbReference type="Proteomes" id="UP001159428"/>
    </source>
</evidence>
<accession>A0AAU9Y5V5</accession>
<evidence type="ECO:0000313" key="1">
    <source>
        <dbReference type="EMBL" id="CAH3169470.1"/>
    </source>
</evidence>
<dbReference type="EMBL" id="CALNXJ010000211">
    <property type="protein sequence ID" value="CAH3169470.1"/>
    <property type="molecule type" value="Genomic_DNA"/>
</dbReference>
<reference evidence="1 2" key="1">
    <citation type="submission" date="2022-05" db="EMBL/GenBank/DDBJ databases">
        <authorList>
            <consortium name="Genoscope - CEA"/>
            <person name="William W."/>
        </authorList>
    </citation>
    <scope>NUCLEOTIDE SEQUENCE [LARGE SCALE GENOMIC DNA]</scope>
</reference>
<dbReference type="AlphaFoldDB" id="A0AAU9Y5V5"/>
<comment type="caution">
    <text evidence="1">The sequence shown here is derived from an EMBL/GenBank/DDBJ whole genome shotgun (WGS) entry which is preliminary data.</text>
</comment>